<accession>A0A1J5PCY8</accession>
<dbReference type="AlphaFoldDB" id="A0A1J5PCY8"/>
<name>A0A1J5PCY8_9ZZZZ</name>
<proteinExistence type="predicted"/>
<evidence type="ECO:0000313" key="2">
    <source>
        <dbReference type="EMBL" id="OIQ69198.1"/>
    </source>
</evidence>
<feature type="coiled-coil region" evidence="1">
    <location>
        <begin position="10"/>
        <end position="72"/>
    </location>
</feature>
<evidence type="ECO:0000256" key="1">
    <source>
        <dbReference type="SAM" id="Coils"/>
    </source>
</evidence>
<evidence type="ECO:0008006" key="3">
    <source>
        <dbReference type="Google" id="ProtNLM"/>
    </source>
</evidence>
<comment type="caution">
    <text evidence="2">The sequence shown here is derived from an EMBL/GenBank/DDBJ whole genome shotgun (WGS) entry which is preliminary data.</text>
</comment>
<dbReference type="EMBL" id="MLJW01004862">
    <property type="protein sequence ID" value="OIQ69198.1"/>
    <property type="molecule type" value="Genomic_DNA"/>
</dbReference>
<sequence length="80" mass="9207">MDAHQPSPSVAQLHARVERLLLRHAELQRTNALLAERLQHAETERDQLRHRLQDATQRIDKLLRRIDQTSSIPGDPDTTA</sequence>
<gene>
    <name evidence="2" type="ORF">GALL_492040</name>
</gene>
<organism evidence="2">
    <name type="scientific">mine drainage metagenome</name>
    <dbReference type="NCBI Taxonomy" id="410659"/>
    <lineage>
        <taxon>unclassified sequences</taxon>
        <taxon>metagenomes</taxon>
        <taxon>ecological metagenomes</taxon>
    </lineage>
</organism>
<keyword evidence="1" id="KW-0175">Coiled coil</keyword>
<reference evidence="2" key="1">
    <citation type="submission" date="2016-10" db="EMBL/GenBank/DDBJ databases">
        <title>Sequence of Gallionella enrichment culture.</title>
        <authorList>
            <person name="Poehlein A."/>
            <person name="Muehling M."/>
            <person name="Daniel R."/>
        </authorList>
    </citation>
    <scope>NUCLEOTIDE SEQUENCE</scope>
</reference>
<protein>
    <recommendedName>
        <fullName evidence="3">DUF904 domain-containing protein</fullName>
    </recommendedName>
</protein>